<dbReference type="RefSeq" id="WP_043843532.1">
    <property type="nucleotide sequence ID" value="NZ_AQQW01000004.1"/>
</dbReference>
<dbReference type="eggNOG" id="ENOG50333UW">
    <property type="taxonomic scope" value="Bacteria"/>
</dbReference>
<dbReference type="Pfam" id="PF19541">
    <property type="entry name" value="DUF6065"/>
    <property type="match status" value="1"/>
</dbReference>
<name>W4HKZ7_9RHOB</name>
<accession>W4HKZ7</accession>
<gene>
    <name evidence="2" type="ORF">ATO8_07776</name>
</gene>
<comment type="caution">
    <text evidence="2">The sequence shown here is derived from an EMBL/GenBank/DDBJ whole genome shotgun (WGS) entry which is preliminary data.</text>
</comment>
<dbReference type="Proteomes" id="UP000019063">
    <property type="component" value="Unassembled WGS sequence"/>
</dbReference>
<evidence type="ECO:0000313" key="2">
    <source>
        <dbReference type="EMBL" id="ETW13093.1"/>
    </source>
</evidence>
<sequence>MDDSLIRFFSVAPDLLKPMAGDKGGLGHIPLGAFQYCEAMRTACAYGWYVFPLMDVHVMFDGYTAQVADEGRWRQLQSEPLPPEIAERWNSICPPEFRDRAPSALTSLFEPSVIQIWSGLFVQTAPGWALNIRPLPNIHASAAWFAYEAIVETDTFAPMPLFVNLRLVKTDTEILIPRDVPLFQVQPIAREAYAGPAAQRLDLRDLEAEDFDWQALRGTMRMPGLSEPRTGPGTYGAQVRRARKARAPGREDVAS</sequence>
<keyword evidence="3" id="KW-1185">Reference proteome</keyword>
<proteinExistence type="predicted"/>
<evidence type="ECO:0000256" key="1">
    <source>
        <dbReference type="SAM" id="MobiDB-lite"/>
    </source>
</evidence>
<dbReference type="AlphaFoldDB" id="W4HKZ7"/>
<feature type="region of interest" description="Disordered" evidence="1">
    <location>
        <begin position="222"/>
        <end position="255"/>
    </location>
</feature>
<evidence type="ECO:0000313" key="3">
    <source>
        <dbReference type="Proteomes" id="UP000019063"/>
    </source>
</evidence>
<protein>
    <submittedName>
        <fullName evidence="2">Uncharacterized protein</fullName>
    </submittedName>
</protein>
<dbReference type="InterPro" id="IPR045709">
    <property type="entry name" value="DUF6065"/>
</dbReference>
<organism evidence="2 3">
    <name type="scientific">Roseivivax marinus</name>
    <dbReference type="NCBI Taxonomy" id="1379903"/>
    <lineage>
        <taxon>Bacteria</taxon>
        <taxon>Pseudomonadati</taxon>
        <taxon>Pseudomonadota</taxon>
        <taxon>Alphaproteobacteria</taxon>
        <taxon>Rhodobacterales</taxon>
        <taxon>Roseobacteraceae</taxon>
        <taxon>Roseivivax</taxon>
    </lineage>
</organism>
<dbReference type="EMBL" id="AQQW01000004">
    <property type="protein sequence ID" value="ETW13093.1"/>
    <property type="molecule type" value="Genomic_DNA"/>
</dbReference>
<reference evidence="2 3" key="1">
    <citation type="journal article" date="2014" name="Antonie Van Leeuwenhoek">
        <title>Roseivivax atlanticus sp. nov., isolated from surface seawater of the Atlantic Ocean.</title>
        <authorList>
            <person name="Li G."/>
            <person name="Lai Q."/>
            <person name="Liu X."/>
            <person name="Sun F."/>
            <person name="Shao Z."/>
        </authorList>
    </citation>
    <scope>NUCLEOTIDE SEQUENCE [LARGE SCALE GENOMIC DNA]</scope>
    <source>
        <strain evidence="2 3">22II-s10s</strain>
    </source>
</reference>